<dbReference type="Proteomes" id="UP000675881">
    <property type="component" value="Chromosome 6"/>
</dbReference>
<reference evidence="1" key="1">
    <citation type="submission" date="2021-02" db="EMBL/GenBank/DDBJ databases">
        <authorList>
            <person name="Bekaert M."/>
        </authorList>
    </citation>
    <scope>NUCLEOTIDE SEQUENCE</scope>
    <source>
        <strain evidence="1">IoA-00</strain>
    </source>
</reference>
<keyword evidence="2" id="KW-1185">Reference proteome</keyword>
<protein>
    <submittedName>
        <fullName evidence="1">(salmon louse) hypothetical protein</fullName>
    </submittedName>
</protein>
<name>A0A7R8D0F0_LEPSM</name>
<dbReference type="OrthoDB" id="29444at2759"/>
<evidence type="ECO:0000313" key="1">
    <source>
        <dbReference type="EMBL" id="CAF2983367.1"/>
    </source>
</evidence>
<gene>
    <name evidence="1" type="ORF">LSAA_11226</name>
</gene>
<sequence>MCLLFFTTQRSSVSTSILRMESIIKLIISLVLTFILVLAELTLGHFTHCLTLLVVTNQSIHNLINLASSTASKKLETYEKKRDGPMDIQEYLFLKLYKTLFHIDHLDVMHTPGKVCILAGIHFGIWVVTFLLIGGNTNHQMGILSAMNDIGKEPNPWYFVRNFRIDNFFRDLSSCFALMTATGIIMLLSLYSVNPKYIIYVDPCFALVTILVLLFSQNGSSHFQELTKYLDSNHGHVAIQPEFLNVEECFEHECVTTTSVKIQIAIQRLAVR</sequence>
<dbReference type="EMBL" id="HG994585">
    <property type="protein sequence ID" value="CAF2983367.1"/>
    <property type="molecule type" value="Genomic_DNA"/>
</dbReference>
<dbReference type="AlphaFoldDB" id="A0A7R8D0F0"/>
<accession>A0A7R8D0F0</accession>
<organism evidence="1 2">
    <name type="scientific">Lepeophtheirus salmonis</name>
    <name type="common">Salmon louse</name>
    <name type="synonym">Caligus salmonis</name>
    <dbReference type="NCBI Taxonomy" id="72036"/>
    <lineage>
        <taxon>Eukaryota</taxon>
        <taxon>Metazoa</taxon>
        <taxon>Ecdysozoa</taxon>
        <taxon>Arthropoda</taxon>
        <taxon>Crustacea</taxon>
        <taxon>Multicrustacea</taxon>
        <taxon>Hexanauplia</taxon>
        <taxon>Copepoda</taxon>
        <taxon>Siphonostomatoida</taxon>
        <taxon>Caligidae</taxon>
        <taxon>Lepeophtheirus</taxon>
    </lineage>
</organism>
<proteinExistence type="predicted"/>
<evidence type="ECO:0000313" key="2">
    <source>
        <dbReference type="Proteomes" id="UP000675881"/>
    </source>
</evidence>